<keyword evidence="3" id="KW-1185">Reference proteome</keyword>
<protein>
    <submittedName>
        <fullName evidence="2">PA2169 family four-helix-bundle protein</fullName>
    </submittedName>
</protein>
<dbReference type="InterPro" id="IPR011971">
    <property type="entry name" value="CHP02284"/>
</dbReference>
<organism evidence="2 3">
    <name type="scientific">Fulvivirga kasyanovii</name>
    <dbReference type="NCBI Taxonomy" id="396812"/>
    <lineage>
        <taxon>Bacteria</taxon>
        <taxon>Pseudomonadati</taxon>
        <taxon>Bacteroidota</taxon>
        <taxon>Cytophagia</taxon>
        <taxon>Cytophagales</taxon>
        <taxon>Fulvivirgaceae</taxon>
        <taxon>Fulvivirga</taxon>
    </lineage>
</organism>
<name>A0ABW9RNX7_9BACT</name>
<comment type="caution">
    <text evidence="2">The sequence shown here is derived from an EMBL/GenBank/DDBJ whole genome shotgun (WGS) entry which is preliminary data.</text>
</comment>
<dbReference type="InterPro" id="IPR019052">
    <property type="entry name" value="DUF2383"/>
</dbReference>
<sequence>MTSKVISEVNDIFEVLNERIRGYEKARDNVQSPEYKSLFEKYVAQSRSFEQELAPFSDRTPEEVGTRAKGDLWRFWMDIKDALTSDSDEAMLKASINGEEAAIDQYQDVLEDRDLPTNLRARLDQQLVEIRAAHGNLVRLRDIE</sequence>
<gene>
    <name evidence="2" type="ORF">E1163_12930</name>
</gene>
<proteinExistence type="predicted"/>
<dbReference type="Pfam" id="PF09537">
    <property type="entry name" value="DUF2383"/>
    <property type="match status" value="1"/>
</dbReference>
<reference evidence="2 3" key="1">
    <citation type="submission" date="2019-02" db="EMBL/GenBank/DDBJ databases">
        <authorList>
            <person name="Goldberg S.R."/>
            <person name="Haltli B.A."/>
            <person name="Correa H."/>
            <person name="Russell K.G."/>
        </authorList>
    </citation>
    <scope>NUCLEOTIDE SEQUENCE [LARGE SCALE GENOMIC DNA]</scope>
    <source>
        <strain evidence="2 3">JCM 16186</strain>
    </source>
</reference>
<dbReference type="EMBL" id="SMLW01000546">
    <property type="protein sequence ID" value="MTI25852.1"/>
    <property type="molecule type" value="Genomic_DNA"/>
</dbReference>
<dbReference type="InterPro" id="IPR009078">
    <property type="entry name" value="Ferritin-like_SF"/>
</dbReference>
<evidence type="ECO:0000313" key="3">
    <source>
        <dbReference type="Proteomes" id="UP000798808"/>
    </source>
</evidence>
<accession>A0ABW9RNX7</accession>
<dbReference type="Gene3D" id="1.20.1260.10">
    <property type="match status" value="1"/>
</dbReference>
<dbReference type="SUPFAM" id="SSF47240">
    <property type="entry name" value="Ferritin-like"/>
    <property type="match status" value="1"/>
</dbReference>
<dbReference type="InterPro" id="IPR012347">
    <property type="entry name" value="Ferritin-like"/>
</dbReference>
<evidence type="ECO:0000259" key="1">
    <source>
        <dbReference type="Pfam" id="PF09537"/>
    </source>
</evidence>
<feature type="domain" description="DUF2383" evidence="1">
    <location>
        <begin position="5"/>
        <end position="112"/>
    </location>
</feature>
<evidence type="ECO:0000313" key="2">
    <source>
        <dbReference type="EMBL" id="MTI25852.1"/>
    </source>
</evidence>
<dbReference type="NCBIfam" id="TIGR02284">
    <property type="entry name" value="PA2169 family four-helix-bundle protein"/>
    <property type="match status" value="1"/>
</dbReference>
<dbReference type="Proteomes" id="UP000798808">
    <property type="component" value="Unassembled WGS sequence"/>
</dbReference>
<dbReference type="RefSeq" id="WP_155172398.1">
    <property type="nucleotide sequence ID" value="NZ_BAAAFL010000017.1"/>
</dbReference>